<dbReference type="SUPFAM" id="SSF88946">
    <property type="entry name" value="Sigma2 domain of RNA polymerase sigma factors"/>
    <property type="match status" value="1"/>
</dbReference>
<evidence type="ECO:0000256" key="4">
    <source>
        <dbReference type="ARBA" id="ARBA00023163"/>
    </source>
</evidence>
<dbReference type="InterPro" id="IPR007627">
    <property type="entry name" value="RNA_pol_sigma70_r2"/>
</dbReference>
<keyword evidence="4" id="KW-0804">Transcription</keyword>
<dbReference type="InterPro" id="IPR036388">
    <property type="entry name" value="WH-like_DNA-bd_sf"/>
</dbReference>
<evidence type="ECO:0000256" key="1">
    <source>
        <dbReference type="ARBA" id="ARBA00010641"/>
    </source>
</evidence>
<keyword evidence="3" id="KW-0731">Sigma factor</keyword>
<evidence type="ECO:0000259" key="6">
    <source>
        <dbReference type="Pfam" id="PF08281"/>
    </source>
</evidence>
<feature type="domain" description="RNA polymerase sigma factor 70 region 4 type 2" evidence="6">
    <location>
        <begin position="106"/>
        <end position="153"/>
    </location>
</feature>
<dbReference type="SUPFAM" id="SSF88659">
    <property type="entry name" value="Sigma3 and sigma4 domains of RNA polymerase sigma factors"/>
    <property type="match status" value="1"/>
</dbReference>
<evidence type="ECO:0000313" key="7">
    <source>
        <dbReference type="EMBL" id="MBW6410767.1"/>
    </source>
</evidence>
<dbReference type="Gene3D" id="1.10.1740.10">
    <property type="match status" value="1"/>
</dbReference>
<accession>A0ABS7AQ23</accession>
<name>A0ABS7AQ23_9CLOT</name>
<evidence type="ECO:0000256" key="3">
    <source>
        <dbReference type="ARBA" id="ARBA00023082"/>
    </source>
</evidence>
<protein>
    <submittedName>
        <fullName evidence="7">Sigma-70 family RNA polymerase sigma factor</fullName>
    </submittedName>
</protein>
<feature type="domain" description="RNA polymerase sigma-70 region 2" evidence="5">
    <location>
        <begin position="17"/>
        <end position="81"/>
    </location>
</feature>
<proteinExistence type="inferred from homology"/>
<sequence>MNDISLRTDEIISEDLEKYGNMLLRLSYSYMKNIHDSEDILQDVLIKLIKNKDDFKNEEHKKSWLLCVTRNLCINKLKSSWFKYRESLIELPHYDNYTEGNADVFEAVMNLPIKYREVIHLFYYEDYTTANIALIIGKKESTVRSLLHRARKILKKTLKGGYDFE</sequence>
<comment type="caution">
    <text evidence="7">The sequence shown here is derived from an EMBL/GenBank/DDBJ whole genome shotgun (WGS) entry which is preliminary data.</text>
</comment>
<gene>
    <name evidence="7" type="ORF">KYD98_11750</name>
</gene>
<keyword evidence="8" id="KW-1185">Reference proteome</keyword>
<dbReference type="Pfam" id="PF08281">
    <property type="entry name" value="Sigma70_r4_2"/>
    <property type="match status" value="1"/>
</dbReference>
<evidence type="ECO:0000259" key="5">
    <source>
        <dbReference type="Pfam" id="PF04542"/>
    </source>
</evidence>
<dbReference type="Proteomes" id="UP001519921">
    <property type="component" value="Unassembled WGS sequence"/>
</dbReference>
<dbReference type="InterPro" id="IPR013325">
    <property type="entry name" value="RNA_pol_sigma_r2"/>
</dbReference>
<dbReference type="InterPro" id="IPR014284">
    <property type="entry name" value="RNA_pol_sigma-70_dom"/>
</dbReference>
<dbReference type="PANTHER" id="PTHR43133:SF60">
    <property type="entry name" value="RNA POLYMERASE SIGMA FACTOR SIGV"/>
    <property type="match status" value="1"/>
</dbReference>
<dbReference type="NCBIfam" id="TIGR02937">
    <property type="entry name" value="sigma70-ECF"/>
    <property type="match status" value="1"/>
</dbReference>
<dbReference type="InterPro" id="IPR013249">
    <property type="entry name" value="RNA_pol_sigma70_r4_t2"/>
</dbReference>
<comment type="similarity">
    <text evidence="1">Belongs to the sigma-70 factor family. ECF subfamily.</text>
</comment>
<dbReference type="InterPro" id="IPR013324">
    <property type="entry name" value="RNA_pol_sigma_r3/r4-like"/>
</dbReference>
<dbReference type="EMBL" id="JAHXPT010000009">
    <property type="protein sequence ID" value="MBW6410767.1"/>
    <property type="molecule type" value="Genomic_DNA"/>
</dbReference>
<dbReference type="PANTHER" id="PTHR43133">
    <property type="entry name" value="RNA POLYMERASE ECF-TYPE SIGMA FACTO"/>
    <property type="match status" value="1"/>
</dbReference>
<dbReference type="Gene3D" id="1.10.10.10">
    <property type="entry name" value="Winged helix-like DNA-binding domain superfamily/Winged helix DNA-binding domain"/>
    <property type="match status" value="1"/>
</dbReference>
<evidence type="ECO:0000256" key="2">
    <source>
        <dbReference type="ARBA" id="ARBA00023015"/>
    </source>
</evidence>
<reference evidence="7 8" key="1">
    <citation type="submission" date="2021-07" db="EMBL/GenBank/DDBJ databases">
        <title>Clostridium weizhouense sp. nov., an anaerobic bacterium isolated from activated sludge of Petroleum wastewater.</title>
        <authorList>
            <person name="Li Q."/>
        </authorList>
    </citation>
    <scope>NUCLEOTIDE SEQUENCE [LARGE SCALE GENOMIC DNA]</scope>
    <source>
        <strain evidence="7 8">YB-6</strain>
    </source>
</reference>
<organism evidence="7 8">
    <name type="scientific">Clostridium weizhouense</name>
    <dbReference type="NCBI Taxonomy" id="2859781"/>
    <lineage>
        <taxon>Bacteria</taxon>
        <taxon>Bacillati</taxon>
        <taxon>Bacillota</taxon>
        <taxon>Clostridia</taxon>
        <taxon>Eubacteriales</taxon>
        <taxon>Clostridiaceae</taxon>
        <taxon>Clostridium</taxon>
    </lineage>
</organism>
<dbReference type="CDD" id="cd06171">
    <property type="entry name" value="Sigma70_r4"/>
    <property type="match status" value="1"/>
</dbReference>
<keyword evidence="2" id="KW-0805">Transcription regulation</keyword>
<evidence type="ECO:0000313" key="8">
    <source>
        <dbReference type="Proteomes" id="UP001519921"/>
    </source>
</evidence>
<dbReference type="RefSeq" id="WP_219780306.1">
    <property type="nucleotide sequence ID" value="NZ_JAHXPT010000009.1"/>
</dbReference>
<dbReference type="Pfam" id="PF04542">
    <property type="entry name" value="Sigma70_r2"/>
    <property type="match status" value="1"/>
</dbReference>
<dbReference type="InterPro" id="IPR039425">
    <property type="entry name" value="RNA_pol_sigma-70-like"/>
</dbReference>